<dbReference type="RefSeq" id="XP_013239009.1">
    <property type="nucleotide sequence ID" value="XM_013383555.1"/>
</dbReference>
<dbReference type="GO" id="GO:0003723">
    <property type="term" value="F:RNA binding"/>
    <property type="evidence" value="ECO:0007669"/>
    <property type="project" value="TreeGrafter"/>
</dbReference>
<comment type="caution">
    <text evidence="4">The sequence shown here is derived from an EMBL/GenBank/DDBJ whole genome shotgun (WGS) entry which is preliminary data.</text>
</comment>
<evidence type="ECO:0000256" key="2">
    <source>
        <dbReference type="SAM" id="MobiDB-lite"/>
    </source>
</evidence>
<dbReference type="Pfam" id="PF01480">
    <property type="entry name" value="PWI"/>
    <property type="match status" value="1"/>
</dbReference>
<dbReference type="Proteomes" id="UP000029725">
    <property type="component" value="Unassembled WGS sequence"/>
</dbReference>
<dbReference type="PROSITE" id="PS51025">
    <property type="entry name" value="PWI"/>
    <property type="match status" value="1"/>
</dbReference>
<evidence type="ECO:0000256" key="1">
    <source>
        <dbReference type="ARBA" id="ARBA00022664"/>
    </source>
</evidence>
<feature type="domain" description="PWI" evidence="3">
    <location>
        <begin position="26"/>
        <end position="125"/>
    </location>
</feature>
<protein>
    <recommendedName>
        <fullName evidence="3">PWI domain-containing protein</fullName>
    </recommendedName>
</protein>
<gene>
    <name evidence="4" type="ORF">DI09_15p30</name>
</gene>
<dbReference type="GO" id="GO:0048024">
    <property type="term" value="P:regulation of mRNA splicing, via spliceosome"/>
    <property type="evidence" value="ECO:0007669"/>
    <property type="project" value="TreeGrafter"/>
</dbReference>
<dbReference type="AlphaFoldDB" id="A0A098VXQ3"/>
<proteinExistence type="predicted"/>
<organism evidence="4 5">
    <name type="scientific">Mitosporidium daphniae</name>
    <dbReference type="NCBI Taxonomy" id="1485682"/>
    <lineage>
        <taxon>Eukaryota</taxon>
        <taxon>Fungi</taxon>
        <taxon>Fungi incertae sedis</taxon>
        <taxon>Microsporidia</taxon>
        <taxon>Mitosporidium</taxon>
    </lineage>
</organism>
<reference evidence="4 5" key="1">
    <citation type="submission" date="2014-04" db="EMBL/GenBank/DDBJ databases">
        <title>A new species of microsporidia sheds light on the evolution of extreme parasitism.</title>
        <authorList>
            <person name="Haag K.L."/>
            <person name="James T.Y."/>
            <person name="Larsson R."/>
            <person name="Schaer T.M."/>
            <person name="Refardt D."/>
            <person name="Pombert J.-F."/>
            <person name="Ebert D."/>
        </authorList>
    </citation>
    <scope>NUCLEOTIDE SEQUENCE [LARGE SCALE GENOMIC DNA]</scope>
    <source>
        <strain evidence="4 5">UGP3</strain>
        <tissue evidence="4">Spores</tissue>
    </source>
</reference>
<dbReference type="EMBL" id="JMKJ01000066">
    <property type="protein sequence ID" value="KGG52536.1"/>
    <property type="molecule type" value="Genomic_DNA"/>
</dbReference>
<feature type="region of interest" description="Disordered" evidence="2">
    <location>
        <begin position="137"/>
        <end position="198"/>
    </location>
</feature>
<dbReference type="InterPro" id="IPR036483">
    <property type="entry name" value="PWI_dom_sf"/>
</dbReference>
<dbReference type="SMART" id="SM00311">
    <property type="entry name" value="PWI"/>
    <property type="match status" value="1"/>
</dbReference>
<dbReference type="PANTHER" id="PTHR23148:SF0">
    <property type="entry name" value="SERINE_ARGININE REPETITIVE MATRIX PROTEIN 1"/>
    <property type="match status" value="1"/>
</dbReference>
<dbReference type="InterPro" id="IPR002483">
    <property type="entry name" value="PWI_dom"/>
</dbReference>
<evidence type="ECO:0000313" key="4">
    <source>
        <dbReference type="EMBL" id="KGG52536.1"/>
    </source>
</evidence>
<dbReference type="OrthoDB" id="163257at2759"/>
<keyword evidence="5" id="KW-1185">Reference proteome</keyword>
<evidence type="ECO:0000259" key="3">
    <source>
        <dbReference type="PROSITE" id="PS51025"/>
    </source>
</evidence>
<dbReference type="GeneID" id="25258557"/>
<sequence>MAINFTGSTLQQDGRFSDKDRKLMASMKFPASFSKKIDMKRVNLESIRPWISLTTTSMLGGVEDDILNSLIMNFLQQPTVDPRMVQVQITPFLEAKAPTFMSVLWNLLIQAETTPNGVPPTLNELFKKTITVEKKNDTTDTYENWNREKKPNSTEHRRNRSPSCSPERPRSRQASPHAPNRSLRRSRSTRDIHGFEPVSATVDMKKTTMTIIRGIDTTSTAVNVRDHAPQIDFYK</sequence>
<dbReference type="HOGENOM" id="CLU_1180481_0_0_1"/>
<dbReference type="Gene3D" id="1.20.1390.10">
    <property type="entry name" value="PWI domain"/>
    <property type="match status" value="1"/>
</dbReference>
<dbReference type="VEuPathDB" id="MicrosporidiaDB:DI09_15p30"/>
<accession>A0A098VXQ3</accession>
<evidence type="ECO:0000313" key="5">
    <source>
        <dbReference type="Proteomes" id="UP000029725"/>
    </source>
</evidence>
<feature type="compositionally biased region" description="Basic and acidic residues" evidence="2">
    <location>
        <begin position="145"/>
        <end position="156"/>
    </location>
</feature>
<dbReference type="GO" id="GO:0005681">
    <property type="term" value="C:spliceosomal complex"/>
    <property type="evidence" value="ECO:0007669"/>
    <property type="project" value="TreeGrafter"/>
</dbReference>
<dbReference type="SUPFAM" id="SSF101233">
    <property type="entry name" value="PWI domain"/>
    <property type="match status" value="1"/>
</dbReference>
<dbReference type="GO" id="GO:0006397">
    <property type="term" value="P:mRNA processing"/>
    <property type="evidence" value="ECO:0007669"/>
    <property type="project" value="UniProtKB-KW"/>
</dbReference>
<keyword evidence="1" id="KW-0507">mRNA processing</keyword>
<name>A0A098VXQ3_9MICR</name>
<dbReference type="InterPro" id="IPR052225">
    <property type="entry name" value="Ser/Arg_repetitive_matrix"/>
</dbReference>
<dbReference type="PANTHER" id="PTHR23148">
    <property type="entry name" value="SERINE/ARGININE REGULATED NUCLEAR MATRIX PROTEIN"/>
    <property type="match status" value="1"/>
</dbReference>